<dbReference type="Gene3D" id="1.10.8.640">
    <property type="entry name" value="Cytochrome C biogenesis protein"/>
    <property type="match status" value="1"/>
</dbReference>
<dbReference type="InterPro" id="IPR051263">
    <property type="entry name" value="C-type_cytochrome_biogenesis"/>
</dbReference>
<keyword evidence="2 6" id="KW-0349">Heme</keyword>
<gene>
    <name evidence="8" type="ORF">PUT78_01265</name>
</gene>
<name>A0ABT5T3M4_9RHOB</name>
<keyword evidence="4 6" id="KW-0732">Signal</keyword>
<evidence type="ECO:0000256" key="4">
    <source>
        <dbReference type="ARBA" id="ARBA00022729"/>
    </source>
</evidence>
<dbReference type="RefSeq" id="WP_274350200.1">
    <property type="nucleotide sequence ID" value="NZ_JAQZSM010000001.1"/>
</dbReference>
<keyword evidence="6" id="KW-0472">Membrane</keyword>
<keyword evidence="6" id="KW-0812">Transmembrane</keyword>
<feature type="signal peptide" evidence="6">
    <location>
        <begin position="1"/>
        <end position="21"/>
    </location>
</feature>
<keyword evidence="5 6" id="KW-0408">Iron</keyword>
<proteinExistence type="inferred from homology"/>
<dbReference type="CDD" id="cd16378">
    <property type="entry name" value="CcmH_N"/>
    <property type="match status" value="1"/>
</dbReference>
<feature type="domain" description="CcmH/CycL/Ccl2/NrfF N-terminal" evidence="7">
    <location>
        <begin position="10"/>
        <end position="152"/>
    </location>
</feature>
<dbReference type="PANTHER" id="PTHR47870">
    <property type="entry name" value="CYTOCHROME C-TYPE BIOGENESIS PROTEIN CCMH"/>
    <property type="match status" value="1"/>
</dbReference>
<evidence type="ECO:0000313" key="8">
    <source>
        <dbReference type="EMBL" id="MDD7969715.1"/>
    </source>
</evidence>
<feature type="chain" id="PRO_5044954529" description="Cytochrome c-type biogenesis protein" evidence="6">
    <location>
        <begin position="22"/>
        <end position="154"/>
    </location>
</feature>
<dbReference type="Proteomes" id="UP001431784">
    <property type="component" value="Unassembled WGS sequence"/>
</dbReference>
<evidence type="ECO:0000256" key="5">
    <source>
        <dbReference type="ARBA" id="ARBA00023004"/>
    </source>
</evidence>
<evidence type="ECO:0000313" key="9">
    <source>
        <dbReference type="Proteomes" id="UP001431784"/>
    </source>
</evidence>
<dbReference type="PANTHER" id="PTHR47870:SF4">
    <property type="entry name" value="CYTOCHROME C-TYPE BIOGENESIS PROTEIN CYCH"/>
    <property type="match status" value="1"/>
</dbReference>
<dbReference type="Pfam" id="PF03918">
    <property type="entry name" value="CcmH"/>
    <property type="match status" value="1"/>
</dbReference>
<keyword evidence="9" id="KW-1185">Reference proteome</keyword>
<sequence>MNGIRTILAVLCIAFASTALAVQPDEILDDPVLESRARDISAGLRCLVCRNESIDESNADLARDMRLLVRERLVEGDSDDAVIAFIVERYGEYVLLRPTTDGANIILWVAAPVLFLIALSSALVYLRRRDKAPEPEKAGLSVEEKRRLQELLKE</sequence>
<evidence type="ECO:0000256" key="6">
    <source>
        <dbReference type="RuleBase" id="RU364112"/>
    </source>
</evidence>
<feature type="transmembrane region" description="Helical" evidence="6">
    <location>
        <begin position="105"/>
        <end position="126"/>
    </location>
</feature>
<evidence type="ECO:0000256" key="2">
    <source>
        <dbReference type="ARBA" id="ARBA00022617"/>
    </source>
</evidence>
<evidence type="ECO:0000256" key="1">
    <source>
        <dbReference type="ARBA" id="ARBA00010342"/>
    </source>
</evidence>
<comment type="similarity">
    <text evidence="1 6">Belongs to the CcmH/CycL/Ccl2/NrfF family.</text>
</comment>
<evidence type="ECO:0000259" key="7">
    <source>
        <dbReference type="Pfam" id="PF03918"/>
    </source>
</evidence>
<protein>
    <recommendedName>
        <fullName evidence="6">Cytochrome c-type biogenesis protein</fullName>
    </recommendedName>
</protein>
<keyword evidence="3 6" id="KW-0479">Metal-binding</keyword>
<dbReference type="EMBL" id="JAQZSM010000001">
    <property type="protein sequence ID" value="MDD7969715.1"/>
    <property type="molecule type" value="Genomic_DNA"/>
</dbReference>
<keyword evidence="6" id="KW-1133">Transmembrane helix</keyword>
<dbReference type="InterPro" id="IPR038297">
    <property type="entry name" value="CcmH/CycL/NrfF/Ccl2_sf"/>
</dbReference>
<reference evidence="8" key="1">
    <citation type="submission" date="2023-02" db="EMBL/GenBank/DDBJ databases">
        <title>Description of Roseinatronobacter alkalisoli sp. nov., an alkaliphilic bacerium isolated from soda soil.</title>
        <authorList>
            <person name="Wei W."/>
        </authorList>
    </citation>
    <scope>NUCLEOTIDE SEQUENCE</scope>
    <source>
        <strain evidence="8">HJB301</strain>
    </source>
</reference>
<comment type="function">
    <text evidence="6">Possible subunit of a heme lyase.</text>
</comment>
<dbReference type="InterPro" id="IPR005616">
    <property type="entry name" value="CcmH/CycL/Ccl2/NrfF_N"/>
</dbReference>
<organism evidence="8 9">
    <name type="scientific">Roseinatronobacter alkalisoli</name>
    <dbReference type="NCBI Taxonomy" id="3028235"/>
    <lineage>
        <taxon>Bacteria</taxon>
        <taxon>Pseudomonadati</taxon>
        <taxon>Pseudomonadota</taxon>
        <taxon>Alphaproteobacteria</taxon>
        <taxon>Rhodobacterales</taxon>
        <taxon>Paracoccaceae</taxon>
        <taxon>Roseinatronobacter</taxon>
    </lineage>
</organism>
<accession>A0ABT5T3M4</accession>
<evidence type="ECO:0000256" key="3">
    <source>
        <dbReference type="ARBA" id="ARBA00022723"/>
    </source>
</evidence>
<comment type="caution">
    <text evidence="8">The sequence shown here is derived from an EMBL/GenBank/DDBJ whole genome shotgun (WGS) entry which is preliminary data.</text>
</comment>